<feature type="transmembrane region" description="Helical" evidence="5">
    <location>
        <begin position="44"/>
        <end position="65"/>
    </location>
</feature>
<evidence type="ECO:0000313" key="6">
    <source>
        <dbReference type="EMBL" id="CAB4633474.1"/>
    </source>
</evidence>
<reference evidence="6" key="1">
    <citation type="submission" date="2020-05" db="EMBL/GenBank/DDBJ databases">
        <authorList>
            <person name="Chiriac C."/>
            <person name="Salcher M."/>
            <person name="Ghai R."/>
            <person name="Kavagutti S V."/>
        </authorList>
    </citation>
    <scope>NUCLEOTIDE SEQUENCE</scope>
</reference>
<sequence>MTFVKPLNSSLIHRAAPGPKLLALILLITAISIELPFIDDTIKPWIPACGLLFTAALYALAFPGVGKFLEQVWNLKLLIALISIPQLLFGTPLATVLSATVRLTDAMLLAALFSLTTKTRDLLDSIESALGAKWLSPLTRLGLKPATVSLAFAMTMNAIPMIMKFLNQTKEAQSARGVKPTPVRMTIPLLVASLKYADEYAEALTARGVEV</sequence>
<gene>
    <name evidence="6" type="ORF">UFOPK2001_00682</name>
</gene>
<dbReference type="CDD" id="cd16914">
    <property type="entry name" value="EcfT"/>
    <property type="match status" value="1"/>
</dbReference>
<evidence type="ECO:0000256" key="2">
    <source>
        <dbReference type="ARBA" id="ARBA00022692"/>
    </source>
</evidence>
<evidence type="ECO:0000256" key="4">
    <source>
        <dbReference type="ARBA" id="ARBA00023136"/>
    </source>
</evidence>
<dbReference type="EMBL" id="CAEZVN010000055">
    <property type="protein sequence ID" value="CAB4633474.1"/>
    <property type="molecule type" value="Genomic_DNA"/>
</dbReference>
<protein>
    <submittedName>
        <fullName evidence="6">Unannotated protein</fullName>
    </submittedName>
</protein>
<accession>A0A6J6JA78</accession>
<evidence type="ECO:0000256" key="1">
    <source>
        <dbReference type="ARBA" id="ARBA00004141"/>
    </source>
</evidence>
<evidence type="ECO:0000256" key="5">
    <source>
        <dbReference type="SAM" id="Phobius"/>
    </source>
</evidence>
<dbReference type="Pfam" id="PF02361">
    <property type="entry name" value="CbiQ"/>
    <property type="match status" value="1"/>
</dbReference>
<comment type="subcellular location">
    <subcellularLocation>
        <location evidence="1">Membrane</location>
        <topology evidence="1">Multi-pass membrane protein</topology>
    </subcellularLocation>
</comment>
<feature type="transmembrane region" description="Helical" evidence="5">
    <location>
        <begin position="21"/>
        <end position="38"/>
    </location>
</feature>
<evidence type="ECO:0000256" key="3">
    <source>
        <dbReference type="ARBA" id="ARBA00022989"/>
    </source>
</evidence>
<dbReference type="GO" id="GO:0005886">
    <property type="term" value="C:plasma membrane"/>
    <property type="evidence" value="ECO:0007669"/>
    <property type="project" value="UniProtKB-ARBA"/>
</dbReference>
<keyword evidence="2 5" id="KW-0812">Transmembrane</keyword>
<name>A0A6J6JA78_9ZZZZ</name>
<organism evidence="6">
    <name type="scientific">freshwater metagenome</name>
    <dbReference type="NCBI Taxonomy" id="449393"/>
    <lineage>
        <taxon>unclassified sequences</taxon>
        <taxon>metagenomes</taxon>
        <taxon>ecological metagenomes</taxon>
    </lineage>
</organism>
<keyword evidence="4 5" id="KW-0472">Membrane</keyword>
<proteinExistence type="predicted"/>
<keyword evidence="3 5" id="KW-1133">Transmembrane helix</keyword>
<dbReference type="InterPro" id="IPR003339">
    <property type="entry name" value="ABC/ECF_trnsptr_transmembrane"/>
</dbReference>
<dbReference type="AlphaFoldDB" id="A0A6J6JA78"/>
<feature type="transmembrane region" description="Helical" evidence="5">
    <location>
        <begin position="77"/>
        <end position="99"/>
    </location>
</feature>